<dbReference type="PANTHER" id="PTHR32338:SF10">
    <property type="entry name" value="N-ACETYL-GAMMA-GLUTAMYL-PHOSPHATE REDUCTASE, CHLOROPLASTIC-RELATED"/>
    <property type="match status" value="1"/>
</dbReference>
<dbReference type="InterPro" id="IPR036291">
    <property type="entry name" value="NAD(P)-bd_dom_sf"/>
</dbReference>
<reference evidence="7" key="1">
    <citation type="submission" date="2018-05" db="EMBL/GenBank/DDBJ databases">
        <authorList>
            <person name="Lanie J.A."/>
            <person name="Ng W.-L."/>
            <person name="Kazmierczak K.M."/>
            <person name="Andrzejewski T.M."/>
            <person name="Davidsen T.M."/>
            <person name="Wayne K.J."/>
            <person name="Tettelin H."/>
            <person name="Glass J.I."/>
            <person name="Rusch D."/>
            <person name="Podicherti R."/>
            <person name="Tsui H.-C.T."/>
            <person name="Winkler M.E."/>
        </authorList>
    </citation>
    <scope>NUCLEOTIDE SEQUENCE</scope>
</reference>
<evidence type="ECO:0000256" key="4">
    <source>
        <dbReference type="ARBA" id="ARBA00023002"/>
    </source>
</evidence>
<feature type="non-terminal residue" evidence="7">
    <location>
        <position position="224"/>
    </location>
</feature>
<dbReference type="GO" id="GO:0051287">
    <property type="term" value="F:NAD binding"/>
    <property type="evidence" value="ECO:0007669"/>
    <property type="project" value="InterPro"/>
</dbReference>
<dbReference type="NCBIfam" id="TIGR01850">
    <property type="entry name" value="argC"/>
    <property type="match status" value="1"/>
</dbReference>
<gene>
    <name evidence="7" type="ORF">METZ01_LOCUS197311</name>
</gene>
<name>A0A382E3N3_9ZZZZ</name>
<evidence type="ECO:0000256" key="1">
    <source>
        <dbReference type="ARBA" id="ARBA00022571"/>
    </source>
</evidence>
<dbReference type="InterPro" id="IPR000706">
    <property type="entry name" value="AGPR_type-1"/>
</dbReference>
<proteinExistence type="predicted"/>
<dbReference type="SUPFAM" id="SSF51735">
    <property type="entry name" value="NAD(P)-binding Rossmann-fold domains"/>
    <property type="match status" value="1"/>
</dbReference>
<dbReference type="GO" id="GO:0006526">
    <property type="term" value="P:L-arginine biosynthetic process"/>
    <property type="evidence" value="ECO:0007669"/>
    <property type="project" value="UniProtKB-KW"/>
</dbReference>
<organism evidence="7">
    <name type="scientific">marine metagenome</name>
    <dbReference type="NCBI Taxonomy" id="408172"/>
    <lineage>
        <taxon>unclassified sequences</taxon>
        <taxon>metagenomes</taxon>
        <taxon>ecological metagenomes</taxon>
    </lineage>
</organism>
<dbReference type="PANTHER" id="PTHR32338">
    <property type="entry name" value="N-ACETYL-GAMMA-GLUTAMYL-PHOSPHATE REDUCTASE, CHLOROPLASTIC-RELATED-RELATED"/>
    <property type="match status" value="1"/>
</dbReference>
<evidence type="ECO:0000259" key="6">
    <source>
        <dbReference type="SMART" id="SM00859"/>
    </source>
</evidence>
<keyword evidence="2" id="KW-0028">Amino-acid biosynthesis</keyword>
<dbReference type="InterPro" id="IPR050085">
    <property type="entry name" value="AGPR"/>
</dbReference>
<dbReference type="SMART" id="SM00859">
    <property type="entry name" value="Semialdhyde_dh"/>
    <property type="match status" value="1"/>
</dbReference>
<dbReference type="GO" id="GO:0070401">
    <property type="term" value="F:NADP+ binding"/>
    <property type="evidence" value="ECO:0007669"/>
    <property type="project" value="InterPro"/>
</dbReference>
<dbReference type="CDD" id="cd17895">
    <property type="entry name" value="AGPR_1_N"/>
    <property type="match status" value="1"/>
</dbReference>
<dbReference type="Gene3D" id="3.40.50.720">
    <property type="entry name" value="NAD(P)-binding Rossmann-like Domain"/>
    <property type="match status" value="1"/>
</dbReference>
<evidence type="ECO:0000256" key="5">
    <source>
        <dbReference type="ARBA" id="ARBA00029440"/>
    </source>
</evidence>
<keyword evidence="3" id="KW-0521">NADP</keyword>
<dbReference type="EMBL" id="UINC01042179">
    <property type="protein sequence ID" value="SVB44457.1"/>
    <property type="molecule type" value="Genomic_DNA"/>
</dbReference>
<evidence type="ECO:0000313" key="7">
    <source>
        <dbReference type="EMBL" id="SVB44457.1"/>
    </source>
</evidence>
<dbReference type="AlphaFoldDB" id="A0A382E3N3"/>
<dbReference type="GO" id="GO:0003942">
    <property type="term" value="F:N-acetyl-gamma-glutamyl-phosphate reductase activity"/>
    <property type="evidence" value="ECO:0007669"/>
    <property type="project" value="InterPro"/>
</dbReference>
<sequence>MISVGIIGASGYTGAELLRICSKHPNFEVKTAVASTYAGTAISDVHVHLSPEFPEMLFEDKDSAPLSECEIIFTGLPHGASQKVIPEFLETAKLIVDLGADFRLKNAETYKQWYEEDHIVPELLDSASYGLPELFRDGLENSSLVAAPGCYPTAASLALAPFIRAGAIESDEIIVDAASGASGAGKNPQPNSLFCTIDENFAAYGLLSHRHTPEIEQALSTGSN</sequence>
<dbReference type="PROSITE" id="PS01224">
    <property type="entry name" value="ARGC"/>
    <property type="match status" value="1"/>
</dbReference>
<dbReference type="InterPro" id="IPR023013">
    <property type="entry name" value="AGPR_AS"/>
</dbReference>
<accession>A0A382E3N3</accession>
<comment type="pathway">
    <text evidence="5">Amino-acid biosynthesis.</text>
</comment>
<dbReference type="InterPro" id="IPR058924">
    <property type="entry name" value="AGPR_dimerisation_dom"/>
</dbReference>
<protein>
    <recommendedName>
        <fullName evidence="6">Semialdehyde dehydrogenase NAD-binding domain-containing protein</fullName>
    </recommendedName>
</protein>
<dbReference type="InterPro" id="IPR000534">
    <property type="entry name" value="Semialdehyde_DH_NAD-bd"/>
</dbReference>
<feature type="domain" description="Semialdehyde dehydrogenase NAD-binding" evidence="6">
    <location>
        <begin position="3"/>
        <end position="142"/>
    </location>
</feature>
<keyword evidence="4" id="KW-0560">Oxidoreductase</keyword>
<keyword evidence="1" id="KW-0055">Arginine biosynthesis</keyword>
<evidence type="ECO:0000256" key="3">
    <source>
        <dbReference type="ARBA" id="ARBA00022857"/>
    </source>
</evidence>
<dbReference type="Pfam" id="PF22698">
    <property type="entry name" value="Semialdhyde_dhC_1"/>
    <property type="match status" value="1"/>
</dbReference>
<evidence type="ECO:0000256" key="2">
    <source>
        <dbReference type="ARBA" id="ARBA00022605"/>
    </source>
</evidence>
<dbReference type="Pfam" id="PF01118">
    <property type="entry name" value="Semialdhyde_dh"/>
    <property type="match status" value="1"/>
</dbReference>